<dbReference type="OrthoDB" id="1002037at2759"/>
<dbReference type="Proteomes" id="UP000593573">
    <property type="component" value="Unassembled WGS sequence"/>
</dbReference>
<reference evidence="1 2" key="1">
    <citation type="journal article" date="2019" name="Genome Biol. Evol.">
        <title>Insights into the evolution of the New World diploid cottons (Gossypium, subgenus Houzingenia) based on genome sequencing.</title>
        <authorList>
            <person name="Grover C.E."/>
            <person name="Arick M.A. 2nd"/>
            <person name="Thrash A."/>
            <person name="Conover J.L."/>
            <person name="Sanders W.S."/>
            <person name="Peterson D.G."/>
            <person name="Frelichowski J.E."/>
            <person name="Scheffler J.A."/>
            <person name="Scheffler B.E."/>
            <person name="Wendel J.F."/>
        </authorList>
    </citation>
    <scope>NUCLEOTIDE SEQUENCE [LARGE SCALE GENOMIC DNA]</scope>
    <source>
        <strain evidence="1">57</strain>
        <tissue evidence="1">Leaf</tissue>
    </source>
</reference>
<accession>A0A7J8UDB8</accession>
<organism evidence="1 2">
    <name type="scientific">Gossypium klotzschianum</name>
    <dbReference type="NCBI Taxonomy" id="34286"/>
    <lineage>
        <taxon>Eukaryota</taxon>
        <taxon>Viridiplantae</taxon>
        <taxon>Streptophyta</taxon>
        <taxon>Embryophyta</taxon>
        <taxon>Tracheophyta</taxon>
        <taxon>Spermatophyta</taxon>
        <taxon>Magnoliopsida</taxon>
        <taxon>eudicotyledons</taxon>
        <taxon>Gunneridae</taxon>
        <taxon>Pentapetalae</taxon>
        <taxon>rosids</taxon>
        <taxon>malvids</taxon>
        <taxon>Malvales</taxon>
        <taxon>Malvaceae</taxon>
        <taxon>Malvoideae</taxon>
        <taxon>Gossypium</taxon>
    </lineage>
</organism>
<sequence>MGYEEPGPTLKDFMKDLLGDGRPILASSGSFKSNAKPTKDIEMAGIYRIKLCLLGEEKIAPLENWLLKMGHGIWICFESGYQIRSSNAFAYRQLSGGSWNLRDGVEVSRTAKGSFVSLTGIYRKASYASRMSKAGDRGGKADLIKRCGVAMLLWHNGVAYLEKPESSHISRKLVERISITREGNWVCLNTDDAMKIDSGLATAGGRIRDQHGGWILGYNRNLGRFSVFNAEL</sequence>
<keyword evidence="2" id="KW-1185">Reference proteome</keyword>
<name>A0A7J8UDB8_9ROSI</name>
<dbReference type="AlphaFoldDB" id="A0A7J8UDB8"/>
<gene>
    <name evidence="1" type="ORF">Goklo_016193</name>
</gene>
<comment type="caution">
    <text evidence="1">The sequence shown here is derived from an EMBL/GenBank/DDBJ whole genome shotgun (WGS) entry which is preliminary data.</text>
</comment>
<proteinExistence type="predicted"/>
<protein>
    <submittedName>
        <fullName evidence="1">Uncharacterized protein</fullName>
    </submittedName>
</protein>
<dbReference type="EMBL" id="JABFAB010000005">
    <property type="protein sequence ID" value="MBA0648487.1"/>
    <property type="molecule type" value="Genomic_DNA"/>
</dbReference>
<evidence type="ECO:0000313" key="1">
    <source>
        <dbReference type="EMBL" id="MBA0648487.1"/>
    </source>
</evidence>
<evidence type="ECO:0000313" key="2">
    <source>
        <dbReference type="Proteomes" id="UP000593573"/>
    </source>
</evidence>